<feature type="compositionally biased region" description="Low complexity" evidence="1">
    <location>
        <begin position="167"/>
        <end position="187"/>
    </location>
</feature>
<reference evidence="3" key="2">
    <citation type="submission" date="2009-11" db="EMBL/GenBank/DDBJ databases">
        <title>The Genome Sequence of Allomyces macrogynus strain ATCC 38327.</title>
        <authorList>
            <consortium name="The Broad Institute Genome Sequencing Platform"/>
            <person name="Russ C."/>
            <person name="Cuomo C."/>
            <person name="Shea T."/>
            <person name="Young S.K."/>
            <person name="Zeng Q."/>
            <person name="Koehrsen M."/>
            <person name="Haas B."/>
            <person name="Borodovsky M."/>
            <person name="Guigo R."/>
            <person name="Alvarado L."/>
            <person name="Berlin A."/>
            <person name="Borenstein D."/>
            <person name="Chen Z."/>
            <person name="Engels R."/>
            <person name="Freedman E."/>
            <person name="Gellesch M."/>
            <person name="Goldberg J."/>
            <person name="Griggs A."/>
            <person name="Gujja S."/>
            <person name="Heiman D."/>
            <person name="Hepburn T."/>
            <person name="Howarth C."/>
            <person name="Jen D."/>
            <person name="Larson L."/>
            <person name="Lewis B."/>
            <person name="Mehta T."/>
            <person name="Park D."/>
            <person name="Pearson M."/>
            <person name="Roberts A."/>
            <person name="Saif S."/>
            <person name="Shenoy N."/>
            <person name="Sisk P."/>
            <person name="Stolte C."/>
            <person name="Sykes S."/>
            <person name="Walk T."/>
            <person name="White J."/>
            <person name="Yandava C."/>
            <person name="Burger G."/>
            <person name="Gray M.W."/>
            <person name="Holland P.W.H."/>
            <person name="King N."/>
            <person name="Lang F.B.F."/>
            <person name="Roger A.J."/>
            <person name="Ruiz-Trillo I."/>
            <person name="Lander E."/>
            <person name="Nusbaum C."/>
        </authorList>
    </citation>
    <scope>NUCLEOTIDE SEQUENCE [LARGE SCALE GENOMIC DNA]</scope>
    <source>
        <strain evidence="3">ATCC 38327</strain>
    </source>
</reference>
<accession>A0A0L0S386</accession>
<evidence type="ECO:0000313" key="2">
    <source>
        <dbReference type="EMBL" id="KNE56993.1"/>
    </source>
</evidence>
<dbReference type="STRING" id="578462.A0A0L0S386"/>
<feature type="non-terminal residue" evidence="2">
    <location>
        <position position="187"/>
    </location>
</feature>
<feature type="compositionally biased region" description="Acidic residues" evidence="1">
    <location>
        <begin position="61"/>
        <end position="70"/>
    </location>
</feature>
<dbReference type="VEuPathDB" id="FungiDB:AMAG_17989"/>
<sequence>MPWSSSSPPVAGATAAAAGAAAPAHGLTRPSTLRFVSAQPRTRAPSRASDDSGTASSLPPSDDDYDDDDPPFASASALAVAEAEMAARGRPRERARPQRRPRPPSRRGSSESIEMRRGVAATRAHLHRAGHDETSPTPAIIPRRRADSGIGVEDGDEPTGLRRSLRTRTAAPSRSSSRSSTSVVPTT</sequence>
<organism evidence="2 3">
    <name type="scientific">Allomyces macrogynus (strain ATCC 38327)</name>
    <name type="common">Allomyces javanicus var. macrogynus</name>
    <dbReference type="NCBI Taxonomy" id="578462"/>
    <lineage>
        <taxon>Eukaryota</taxon>
        <taxon>Fungi</taxon>
        <taxon>Fungi incertae sedis</taxon>
        <taxon>Blastocladiomycota</taxon>
        <taxon>Blastocladiomycetes</taxon>
        <taxon>Blastocladiales</taxon>
        <taxon>Blastocladiaceae</taxon>
        <taxon>Allomyces</taxon>
    </lineage>
</organism>
<dbReference type="Proteomes" id="UP000054350">
    <property type="component" value="Unassembled WGS sequence"/>
</dbReference>
<proteinExistence type="predicted"/>
<feature type="region of interest" description="Disordered" evidence="1">
    <location>
        <begin position="1"/>
        <end position="187"/>
    </location>
</feature>
<protein>
    <submittedName>
        <fullName evidence="2">Uncharacterized protein</fullName>
    </submittedName>
</protein>
<evidence type="ECO:0000256" key="1">
    <source>
        <dbReference type="SAM" id="MobiDB-lite"/>
    </source>
</evidence>
<dbReference type="EMBL" id="GG745331">
    <property type="protein sequence ID" value="KNE56993.1"/>
    <property type="molecule type" value="Genomic_DNA"/>
</dbReference>
<evidence type="ECO:0000313" key="3">
    <source>
        <dbReference type="Proteomes" id="UP000054350"/>
    </source>
</evidence>
<feature type="compositionally biased region" description="Low complexity" evidence="1">
    <location>
        <begin position="71"/>
        <end position="84"/>
    </location>
</feature>
<name>A0A0L0S386_ALLM3</name>
<reference evidence="2 3" key="1">
    <citation type="submission" date="2009-11" db="EMBL/GenBank/DDBJ databases">
        <title>Annotation of Allomyces macrogynus ATCC 38327.</title>
        <authorList>
            <consortium name="The Broad Institute Genome Sequencing Platform"/>
            <person name="Russ C."/>
            <person name="Cuomo C."/>
            <person name="Burger G."/>
            <person name="Gray M.W."/>
            <person name="Holland P.W.H."/>
            <person name="King N."/>
            <person name="Lang F.B.F."/>
            <person name="Roger A.J."/>
            <person name="Ruiz-Trillo I."/>
            <person name="Young S.K."/>
            <person name="Zeng Q."/>
            <person name="Gargeya S."/>
            <person name="Fitzgerald M."/>
            <person name="Haas B."/>
            <person name="Abouelleil A."/>
            <person name="Alvarado L."/>
            <person name="Arachchi H.M."/>
            <person name="Berlin A."/>
            <person name="Chapman S.B."/>
            <person name="Gearin G."/>
            <person name="Goldberg J."/>
            <person name="Griggs A."/>
            <person name="Gujja S."/>
            <person name="Hansen M."/>
            <person name="Heiman D."/>
            <person name="Howarth C."/>
            <person name="Larimer J."/>
            <person name="Lui A."/>
            <person name="MacDonald P.J.P."/>
            <person name="McCowen C."/>
            <person name="Montmayeur A."/>
            <person name="Murphy C."/>
            <person name="Neiman D."/>
            <person name="Pearson M."/>
            <person name="Priest M."/>
            <person name="Roberts A."/>
            <person name="Saif S."/>
            <person name="Shea T."/>
            <person name="Sisk P."/>
            <person name="Stolte C."/>
            <person name="Sykes S."/>
            <person name="Wortman J."/>
            <person name="Nusbaum C."/>
            <person name="Birren B."/>
        </authorList>
    </citation>
    <scope>NUCLEOTIDE SEQUENCE [LARGE SCALE GENOMIC DNA]</scope>
    <source>
        <strain evidence="2 3">ATCC 38327</strain>
    </source>
</reference>
<feature type="compositionally biased region" description="Basic and acidic residues" evidence="1">
    <location>
        <begin position="85"/>
        <end position="96"/>
    </location>
</feature>
<feature type="compositionally biased region" description="Low complexity" evidence="1">
    <location>
        <begin position="1"/>
        <end position="26"/>
    </location>
</feature>
<keyword evidence="3" id="KW-1185">Reference proteome</keyword>
<dbReference type="AlphaFoldDB" id="A0A0L0S386"/>
<gene>
    <name evidence="2" type="ORF">AMAG_17989</name>
</gene>